<dbReference type="EMBL" id="LNZA01000001">
    <property type="protein sequence ID" value="KTD73785.1"/>
    <property type="molecule type" value="Genomic_DNA"/>
</dbReference>
<dbReference type="Pfam" id="PF10593">
    <property type="entry name" value="Z1"/>
    <property type="match status" value="1"/>
</dbReference>
<dbReference type="Proteomes" id="UP000054693">
    <property type="component" value="Unassembled WGS sequence"/>
</dbReference>
<proteinExistence type="predicted"/>
<gene>
    <name evidence="2" type="ORF">Ltuc_1632</name>
</gene>
<name>A0A0W0ZXW3_9GAMM</name>
<dbReference type="PATRIC" id="fig|40335.7.peg.1732"/>
<protein>
    <submittedName>
        <fullName evidence="2">Z1 domain protein</fullName>
    </submittedName>
</protein>
<accession>A0A0W0ZXW3</accession>
<keyword evidence="3" id="KW-1185">Reference proteome</keyword>
<evidence type="ECO:0000259" key="1">
    <source>
        <dbReference type="Pfam" id="PF10593"/>
    </source>
</evidence>
<feature type="domain" description="Putative endonuclease Z1" evidence="1">
    <location>
        <begin position="260"/>
        <end position="459"/>
    </location>
</feature>
<reference evidence="2 3" key="1">
    <citation type="submission" date="2015-11" db="EMBL/GenBank/DDBJ databases">
        <title>Genomic analysis of 38 Legionella species identifies large and diverse effector repertoires.</title>
        <authorList>
            <person name="Burstein D."/>
            <person name="Amaro F."/>
            <person name="Zusman T."/>
            <person name="Lifshitz Z."/>
            <person name="Cohen O."/>
            <person name="Gilbert J.A."/>
            <person name="Pupko T."/>
            <person name="Shuman H.A."/>
            <person name="Segal G."/>
        </authorList>
    </citation>
    <scope>NUCLEOTIDE SEQUENCE [LARGE SCALE GENOMIC DNA]</scope>
    <source>
        <strain evidence="2 3">ATCC 49180</strain>
    </source>
</reference>
<organism evidence="2 3">
    <name type="scientific">Legionella tucsonensis</name>
    <dbReference type="NCBI Taxonomy" id="40335"/>
    <lineage>
        <taxon>Bacteria</taxon>
        <taxon>Pseudomonadati</taxon>
        <taxon>Pseudomonadota</taxon>
        <taxon>Gammaproteobacteria</taxon>
        <taxon>Legionellales</taxon>
        <taxon>Legionellaceae</taxon>
        <taxon>Legionella</taxon>
    </lineage>
</organism>
<dbReference type="STRING" id="40335.Ltuc_1632"/>
<dbReference type="RefSeq" id="WP_058520785.1">
    <property type="nucleotide sequence ID" value="NZ_CAAAIP010000008.1"/>
</dbReference>
<evidence type="ECO:0000313" key="2">
    <source>
        <dbReference type="EMBL" id="KTD73785.1"/>
    </source>
</evidence>
<comment type="caution">
    <text evidence="2">The sequence shown here is derived from an EMBL/GenBank/DDBJ whole genome shotgun (WGS) entry which is preliminary data.</text>
</comment>
<dbReference type="AlphaFoldDB" id="A0A0W0ZXW3"/>
<evidence type="ECO:0000313" key="3">
    <source>
        <dbReference type="Proteomes" id="UP000054693"/>
    </source>
</evidence>
<dbReference type="OrthoDB" id="436461at2"/>
<dbReference type="InterPro" id="IPR018310">
    <property type="entry name" value="Put_endonuclease_Z1-dom"/>
</dbReference>
<sequence>MIHYKSYRKLVNHHSSNPLIVKSIDQTIQKIIPEHIENFDFRNHRSGLLLGNVQSGKTGHMLGILAAAADYDFEVFIILTTDSVSLQKQTLERSLGLLDTFCVCDEQDDMRFFSNNMRKPVVIILKKNGRVLETWKNNLISSRFLVGRPVFIIDDESDAASLNTKINKDDQSTINKRISEIRKIANSSFYLQVTATAQSLFLQEEGEYKPEFVYYFPPGEGYLGGNFFYSIPPSYVIRITHEDEISDLREQDRHLPEGMIKAITSFLVAAAHLISVEKKSSCNFLIHPSVNISDHEIIAERIGQALNLFLYSAYEDDSFQLLLHEAWIDLQSTKPDILSFDETYEVISEFLENEKIKITTMNSASKNAGETDFKVGINIVVGGNCLGRGYTFPNLQTTYYCRKSKKPQADTFWQHCRAFGYDRDPGLVRMFLPASLLKLFTDLNNANNAIIDYIVEYGIEGIQLIYPKNVSPTRLNVVNKKKLQVIAGGVNLFPSYPTPNNRQIIDDLTAAFDAQVEYTFVEIEIIKQLLSYTESEIENDWPAENFINCIDSLEKKEQKQAVLIVRRERNIGKETGTLLSPDDRKLGLRFQDKVVLTLYRITGDVRKGWAGIPLWIPNIKFPQGKFFYSTDSENS</sequence>